<evidence type="ECO:0000256" key="4">
    <source>
        <dbReference type="RuleBase" id="RU003704"/>
    </source>
</evidence>
<keyword evidence="7" id="KW-1185">Reference proteome</keyword>
<dbReference type="Gene3D" id="3.40.1190.20">
    <property type="match status" value="1"/>
</dbReference>
<evidence type="ECO:0000256" key="2">
    <source>
        <dbReference type="ARBA" id="ARBA00022679"/>
    </source>
</evidence>
<evidence type="ECO:0000256" key="3">
    <source>
        <dbReference type="ARBA" id="ARBA00022777"/>
    </source>
</evidence>
<accession>A0A5R9GWC5</accession>
<dbReference type="PRINTS" id="PR00990">
    <property type="entry name" value="RIBOKINASE"/>
</dbReference>
<dbReference type="InterPro" id="IPR002173">
    <property type="entry name" value="Carboh/pur_kinase_PfkB_CS"/>
</dbReference>
<evidence type="ECO:0000259" key="5">
    <source>
        <dbReference type="Pfam" id="PF00294"/>
    </source>
</evidence>
<comment type="similarity">
    <text evidence="1 4">Belongs to the carbohydrate kinase PfkB family.</text>
</comment>
<gene>
    <name evidence="6" type="ORF">FEF65_03595</name>
</gene>
<keyword evidence="2 4" id="KW-0808">Transferase</keyword>
<dbReference type="PANTHER" id="PTHR42774:SF3">
    <property type="entry name" value="KETOHEXOKINASE"/>
    <property type="match status" value="1"/>
</dbReference>
<dbReference type="InterPro" id="IPR002139">
    <property type="entry name" value="Ribo/fructo_kinase"/>
</dbReference>
<dbReference type="InterPro" id="IPR011611">
    <property type="entry name" value="PfkB_dom"/>
</dbReference>
<dbReference type="AlphaFoldDB" id="A0A5R9GWC5"/>
<evidence type="ECO:0000256" key="1">
    <source>
        <dbReference type="ARBA" id="ARBA00010688"/>
    </source>
</evidence>
<dbReference type="Pfam" id="PF00294">
    <property type="entry name" value="PfkB"/>
    <property type="match status" value="1"/>
</dbReference>
<dbReference type="PROSITE" id="PS00584">
    <property type="entry name" value="PFKB_KINASES_2"/>
    <property type="match status" value="1"/>
</dbReference>
<evidence type="ECO:0000313" key="7">
    <source>
        <dbReference type="Proteomes" id="UP000306585"/>
    </source>
</evidence>
<keyword evidence="3 4" id="KW-0418">Kinase</keyword>
<dbReference type="PANTHER" id="PTHR42774">
    <property type="entry name" value="PHOSPHOTRANSFERASE SYSTEM TRANSPORT PROTEIN"/>
    <property type="match status" value="1"/>
</dbReference>
<dbReference type="GO" id="GO:0016301">
    <property type="term" value="F:kinase activity"/>
    <property type="evidence" value="ECO:0007669"/>
    <property type="project" value="UniProtKB-KW"/>
</dbReference>
<dbReference type="EMBL" id="VBRY01000003">
    <property type="protein sequence ID" value="TLS68337.1"/>
    <property type="molecule type" value="Genomic_DNA"/>
</dbReference>
<reference evidence="6 7" key="1">
    <citation type="journal article" date="2019" name="Appl. Environ. Microbiol.">
        <title>Environmental Evidence and Genomic Insight of Iron-oxidizing Bacteria Preference Towards More Corrosion Resistant Stainless Steel at Higher Salinities.</title>
        <authorList>
            <person name="Garrison C.E."/>
            <person name="Price K.A."/>
            <person name="Field E.K."/>
        </authorList>
    </citation>
    <scope>NUCLEOTIDE SEQUENCE [LARGE SCALE GENOMIC DNA]</scope>
    <source>
        <strain evidence="6 7">P3</strain>
    </source>
</reference>
<sequence length="295" mass="30738">MNDVLCTGHASWDISMAVTHHPASDEKITAHAMQLSGGGPAANAAVCIARLGGHAAFCGYLGHDLFGQAHLQELQQAGVDTTAVVRGDHPTPVSQILAKQDGLRSVVNFKGDTPTLAVDTAVPDRSPAVLLFDGHEPDLSLQLCEQARLQQCKTVLDAGSLHRGTQLLAPRVDYLVASARFASQYARTDDMMQALNCLAGTGNTAIITLGEEGLIWSRDGVFGSLPAFNITAIDSTGAGDAFHGAFALGVAREMPWPELLRYASAAGALTCTRLGARTALPDAAAVASLLAAQTS</sequence>
<evidence type="ECO:0000313" key="6">
    <source>
        <dbReference type="EMBL" id="TLS68337.1"/>
    </source>
</evidence>
<proteinExistence type="inferred from homology"/>
<protein>
    <submittedName>
        <fullName evidence="6">Carbohydrate kinase</fullName>
    </submittedName>
</protein>
<feature type="domain" description="Carbohydrate kinase PfkB" evidence="5">
    <location>
        <begin position="1"/>
        <end position="282"/>
    </location>
</feature>
<dbReference type="InterPro" id="IPR052562">
    <property type="entry name" value="Ketohexokinase-related"/>
</dbReference>
<dbReference type="InterPro" id="IPR029056">
    <property type="entry name" value="Ribokinase-like"/>
</dbReference>
<comment type="caution">
    <text evidence="6">The sequence shown here is derived from an EMBL/GenBank/DDBJ whole genome shotgun (WGS) entry which is preliminary data.</text>
</comment>
<dbReference type="SUPFAM" id="SSF53613">
    <property type="entry name" value="Ribokinase-like"/>
    <property type="match status" value="1"/>
</dbReference>
<organism evidence="6 7">
    <name type="scientific">Mariprofundus erugo</name>
    <dbReference type="NCBI Taxonomy" id="2528639"/>
    <lineage>
        <taxon>Bacteria</taxon>
        <taxon>Pseudomonadati</taxon>
        <taxon>Pseudomonadota</taxon>
        <taxon>Candidatius Mariprofundia</taxon>
        <taxon>Mariprofundales</taxon>
        <taxon>Mariprofundaceae</taxon>
        <taxon>Mariprofundus</taxon>
    </lineage>
</organism>
<name>A0A5R9GWC5_9PROT</name>
<dbReference type="Proteomes" id="UP000306585">
    <property type="component" value="Unassembled WGS sequence"/>
</dbReference>